<dbReference type="EMBL" id="JXQW01000024">
    <property type="protein sequence ID" value="KIQ00956.1"/>
    <property type="molecule type" value="Genomic_DNA"/>
</dbReference>
<accession>A0A0D0JYV8</accession>
<gene>
    <name evidence="2" type="ORF">RU08_09360</name>
</gene>
<sequence>MKGWTAVMLVLGLVGSNAWAAPKSCEELRQEIEVKIQAAGVASYTLEIVSNEEVEDDSMVIGTCDNGTRKVIYQRNDLSGSRMM</sequence>
<dbReference type="Proteomes" id="UP000032068">
    <property type="component" value="Unassembled WGS sequence"/>
</dbReference>
<protein>
    <recommendedName>
        <fullName evidence="4">DUF1161 domain-containing protein</fullName>
    </recommendedName>
</protein>
<feature type="signal peptide" evidence="1">
    <location>
        <begin position="1"/>
        <end position="20"/>
    </location>
</feature>
<feature type="chain" id="PRO_5002214336" description="DUF1161 domain-containing protein" evidence="1">
    <location>
        <begin position="21"/>
        <end position="84"/>
    </location>
</feature>
<keyword evidence="1" id="KW-0732">Signal</keyword>
<comment type="caution">
    <text evidence="2">The sequence shown here is derived from an EMBL/GenBank/DDBJ whole genome shotgun (WGS) entry which is preliminary data.</text>
</comment>
<dbReference type="RefSeq" id="WP_042553530.1">
    <property type="nucleotide sequence ID" value="NZ_JXQW01000024.1"/>
</dbReference>
<dbReference type="Pfam" id="PF06649">
    <property type="entry name" value="DUF1161"/>
    <property type="match status" value="1"/>
</dbReference>
<dbReference type="OrthoDB" id="9152878at2"/>
<evidence type="ECO:0000256" key="1">
    <source>
        <dbReference type="SAM" id="SignalP"/>
    </source>
</evidence>
<proteinExistence type="predicted"/>
<organism evidence="2 3">
    <name type="scientific">Pseudomonas fulva</name>
    <dbReference type="NCBI Taxonomy" id="47880"/>
    <lineage>
        <taxon>Bacteria</taxon>
        <taxon>Pseudomonadati</taxon>
        <taxon>Pseudomonadota</taxon>
        <taxon>Gammaproteobacteria</taxon>
        <taxon>Pseudomonadales</taxon>
        <taxon>Pseudomonadaceae</taxon>
        <taxon>Pseudomonas</taxon>
    </lineage>
</organism>
<dbReference type="InterPro" id="IPR010595">
    <property type="entry name" value="DUF1161"/>
</dbReference>
<reference evidence="2 3" key="1">
    <citation type="submission" date="2014-12" db="EMBL/GenBank/DDBJ databases">
        <title>16Stimator: statistical estimation of ribosomal gene copy numbers from draft genome assemblies.</title>
        <authorList>
            <person name="Perisin M.A."/>
            <person name="Vetter M."/>
            <person name="Gilbert J.A."/>
            <person name="Bergelson J."/>
        </authorList>
    </citation>
    <scope>NUCLEOTIDE SEQUENCE [LARGE SCALE GENOMIC DNA]</scope>
    <source>
        <strain evidence="2 3">MEJ086</strain>
    </source>
</reference>
<evidence type="ECO:0000313" key="2">
    <source>
        <dbReference type="EMBL" id="KIQ00956.1"/>
    </source>
</evidence>
<name>A0A0D0JYV8_9PSED</name>
<evidence type="ECO:0000313" key="3">
    <source>
        <dbReference type="Proteomes" id="UP000032068"/>
    </source>
</evidence>
<dbReference type="AlphaFoldDB" id="A0A0D0JYV8"/>
<evidence type="ECO:0008006" key="4">
    <source>
        <dbReference type="Google" id="ProtNLM"/>
    </source>
</evidence>